<dbReference type="PANTHER" id="PTHR46443">
    <property type="entry name" value="FCS-LIKE ZINC FINGER 8"/>
    <property type="match status" value="1"/>
</dbReference>
<dbReference type="AlphaFoldDB" id="A0AAX6FMZ1"/>
<reference evidence="6" key="2">
    <citation type="submission" date="2023-04" db="EMBL/GenBank/DDBJ databases">
        <authorList>
            <person name="Bruccoleri R.E."/>
            <person name="Oakeley E.J."/>
            <person name="Faust A.-M."/>
            <person name="Dessus-Babus S."/>
            <person name="Altorfer M."/>
            <person name="Burckhardt D."/>
            <person name="Oertli M."/>
            <person name="Naumann U."/>
            <person name="Petersen F."/>
            <person name="Wong J."/>
        </authorList>
    </citation>
    <scope>NUCLEOTIDE SEQUENCE</scope>
    <source>
        <strain evidence="6">GSM-AAB239-AS_SAM_17_03QT</strain>
        <tissue evidence="6">Leaf</tissue>
    </source>
</reference>
<comment type="similarity">
    <text evidence="1">Belongs to the FLZ family.</text>
</comment>
<comment type="caution">
    <text evidence="6">The sequence shown here is derived from an EMBL/GenBank/DDBJ whole genome shotgun (WGS) entry which is preliminary data.</text>
</comment>
<dbReference type="Proteomes" id="UP001140949">
    <property type="component" value="Unassembled WGS sequence"/>
</dbReference>
<dbReference type="PROSITE" id="PS51795">
    <property type="entry name" value="ZF_FLZ"/>
    <property type="match status" value="1"/>
</dbReference>
<keyword evidence="2" id="KW-0479">Metal-binding</keyword>
<name>A0AAX6FMZ1_IRIPA</name>
<organism evidence="6 7">
    <name type="scientific">Iris pallida</name>
    <name type="common">Sweet iris</name>
    <dbReference type="NCBI Taxonomy" id="29817"/>
    <lineage>
        <taxon>Eukaryota</taxon>
        <taxon>Viridiplantae</taxon>
        <taxon>Streptophyta</taxon>
        <taxon>Embryophyta</taxon>
        <taxon>Tracheophyta</taxon>
        <taxon>Spermatophyta</taxon>
        <taxon>Magnoliopsida</taxon>
        <taxon>Liliopsida</taxon>
        <taxon>Asparagales</taxon>
        <taxon>Iridaceae</taxon>
        <taxon>Iridoideae</taxon>
        <taxon>Irideae</taxon>
        <taxon>Iris</taxon>
    </lineage>
</organism>
<evidence type="ECO:0000313" key="6">
    <source>
        <dbReference type="EMBL" id="KAJ6817709.1"/>
    </source>
</evidence>
<keyword evidence="7" id="KW-1185">Reference proteome</keyword>
<reference evidence="6" key="1">
    <citation type="journal article" date="2023" name="GigaByte">
        <title>Genome assembly of the bearded iris, Iris pallida Lam.</title>
        <authorList>
            <person name="Bruccoleri R.E."/>
            <person name="Oakeley E.J."/>
            <person name="Faust A.M.E."/>
            <person name="Altorfer M."/>
            <person name="Dessus-Babus S."/>
            <person name="Burckhardt D."/>
            <person name="Oertli M."/>
            <person name="Naumann U."/>
            <person name="Petersen F."/>
            <person name="Wong J."/>
        </authorList>
    </citation>
    <scope>NUCLEOTIDE SEQUENCE</scope>
    <source>
        <strain evidence="6">GSM-AAB239-AS_SAM_17_03QT</strain>
    </source>
</reference>
<evidence type="ECO:0000256" key="4">
    <source>
        <dbReference type="SAM" id="MobiDB-lite"/>
    </source>
</evidence>
<evidence type="ECO:0000259" key="5">
    <source>
        <dbReference type="PROSITE" id="PS51795"/>
    </source>
</evidence>
<gene>
    <name evidence="6" type="ORF">M6B38_408745</name>
</gene>
<dbReference type="InterPro" id="IPR044593">
    <property type="entry name" value="FLZ8/MARD1"/>
</dbReference>
<sequence length="315" mass="33716">MLKKRSRGAVSSTKQGLMADHNYSIPSPNGNSYTNFPSPRVLVGFAPKSFLDANEIAMSPTSILETKPFSTIANSFFAADKNPRKPTPEPPARETAVHQPVGLGIVDALKKSSSRPDSRMVLFGSQLKIQIPSLAAPAAGGAVDSPKSPIEFGIKNKNSQLALFSPATRRSPMEPATTLVSGSLSATEMEMSEDYTCVIAHGPNPKTTHIFDNCVIESCCGGQGFGPVPVPAAAARKETVFASGRDRGSGYPADDFLTSCHACKKRLEQGKDIFMYRGEKAFCSRECRYLEILFDEGAMVDDCSPPPPPDPSAIL</sequence>
<feature type="region of interest" description="Disordered" evidence="4">
    <location>
        <begin position="1"/>
        <end position="24"/>
    </location>
</feature>
<dbReference type="GO" id="GO:0046872">
    <property type="term" value="F:metal ion binding"/>
    <property type="evidence" value="ECO:0007669"/>
    <property type="project" value="UniProtKB-KW"/>
</dbReference>
<proteinExistence type="inferred from homology"/>
<dbReference type="Pfam" id="PF04570">
    <property type="entry name" value="zf-FLZ"/>
    <property type="match status" value="1"/>
</dbReference>
<evidence type="ECO:0000256" key="1">
    <source>
        <dbReference type="ARBA" id="ARBA00009374"/>
    </source>
</evidence>
<dbReference type="EMBL" id="JANAVB010027600">
    <property type="protein sequence ID" value="KAJ6817709.1"/>
    <property type="molecule type" value="Genomic_DNA"/>
</dbReference>
<evidence type="ECO:0000313" key="7">
    <source>
        <dbReference type="Proteomes" id="UP001140949"/>
    </source>
</evidence>
<feature type="domain" description="FLZ-type" evidence="5">
    <location>
        <begin position="255"/>
        <end position="299"/>
    </location>
</feature>
<dbReference type="PANTHER" id="PTHR46443:SF3">
    <property type="entry name" value="PROTEIN MARD1"/>
    <property type="match status" value="1"/>
</dbReference>
<feature type="zinc finger region" description="FLZ-type" evidence="3">
    <location>
        <begin position="255"/>
        <end position="299"/>
    </location>
</feature>
<protein>
    <submittedName>
        <fullName evidence="6">Protein MARD1</fullName>
    </submittedName>
</protein>
<evidence type="ECO:0000256" key="3">
    <source>
        <dbReference type="PROSITE-ProRule" id="PRU01131"/>
    </source>
</evidence>
<evidence type="ECO:0000256" key="2">
    <source>
        <dbReference type="ARBA" id="ARBA00022723"/>
    </source>
</evidence>
<dbReference type="InterPro" id="IPR007650">
    <property type="entry name" value="Zf-FLZ_dom"/>
</dbReference>
<accession>A0AAX6FMZ1</accession>